<evidence type="ECO:0000313" key="7">
    <source>
        <dbReference type="Proteomes" id="UP000009145"/>
    </source>
</evidence>
<protein>
    <recommendedName>
        <fullName evidence="8">Lipopolysaccharide export system protein LptC</fullName>
    </recommendedName>
</protein>
<evidence type="ECO:0000256" key="2">
    <source>
        <dbReference type="ARBA" id="ARBA00022519"/>
    </source>
</evidence>
<dbReference type="GO" id="GO:0030288">
    <property type="term" value="C:outer membrane-bounded periplasmic space"/>
    <property type="evidence" value="ECO:0007669"/>
    <property type="project" value="TreeGrafter"/>
</dbReference>
<dbReference type="STRING" id="754477.Q7C_1505"/>
<evidence type="ECO:0000313" key="6">
    <source>
        <dbReference type="EMBL" id="AFJ02654.1"/>
    </source>
</evidence>
<keyword evidence="2" id="KW-0997">Cell inner membrane</keyword>
<dbReference type="AlphaFoldDB" id="I1YIB1"/>
<keyword evidence="4" id="KW-1133">Transmembrane helix</keyword>
<dbReference type="Pfam" id="PF06835">
    <property type="entry name" value="LptC"/>
    <property type="match status" value="1"/>
</dbReference>
<proteinExistence type="predicted"/>
<dbReference type="GO" id="GO:0005886">
    <property type="term" value="C:plasma membrane"/>
    <property type="evidence" value="ECO:0007669"/>
    <property type="project" value="InterPro"/>
</dbReference>
<dbReference type="InterPro" id="IPR052363">
    <property type="entry name" value="LPS_export_LptC"/>
</dbReference>
<keyword evidence="1" id="KW-1003">Cell membrane</keyword>
<dbReference type="GO" id="GO:0015221">
    <property type="term" value="F:lipopolysaccharide transmembrane transporter activity"/>
    <property type="evidence" value="ECO:0007669"/>
    <property type="project" value="InterPro"/>
</dbReference>
<dbReference type="NCBIfam" id="TIGR04409">
    <property type="entry name" value="LptC_YrbK"/>
    <property type="match status" value="1"/>
</dbReference>
<dbReference type="InterPro" id="IPR010664">
    <property type="entry name" value="LipoPS_assembly_LptC-rel"/>
</dbReference>
<evidence type="ECO:0000256" key="3">
    <source>
        <dbReference type="ARBA" id="ARBA00022692"/>
    </source>
</evidence>
<dbReference type="PANTHER" id="PTHR37481:SF1">
    <property type="entry name" value="LIPOPOLYSACCHARIDE EXPORT SYSTEM PROTEIN LPTC"/>
    <property type="match status" value="1"/>
</dbReference>
<dbReference type="Gene3D" id="2.60.450.10">
    <property type="entry name" value="Lipopolysaccharide (LPS) transport protein A like domain"/>
    <property type="match status" value="1"/>
</dbReference>
<evidence type="ECO:0000256" key="1">
    <source>
        <dbReference type="ARBA" id="ARBA00022475"/>
    </source>
</evidence>
<dbReference type="eggNOG" id="COG3117">
    <property type="taxonomic scope" value="Bacteria"/>
</dbReference>
<keyword evidence="3" id="KW-0812">Transmembrane</keyword>
<dbReference type="KEGG" id="mec:Q7C_1505"/>
<dbReference type="Proteomes" id="UP000009145">
    <property type="component" value="Chromosome"/>
</dbReference>
<accession>I1YIB1</accession>
<organism evidence="6 7">
    <name type="scientific">Methylophaga frappieri (strain ATCC BAA-2434 / DSM 25690 / JAM7)</name>
    <dbReference type="NCBI Taxonomy" id="754477"/>
    <lineage>
        <taxon>Bacteria</taxon>
        <taxon>Pseudomonadati</taxon>
        <taxon>Pseudomonadota</taxon>
        <taxon>Gammaproteobacteria</taxon>
        <taxon>Thiotrichales</taxon>
        <taxon>Piscirickettsiaceae</taxon>
        <taxon>Methylophaga</taxon>
    </lineage>
</organism>
<dbReference type="EMBL" id="CP003380">
    <property type="protein sequence ID" value="AFJ02654.1"/>
    <property type="molecule type" value="Genomic_DNA"/>
</dbReference>
<name>I1YIB1_METFJ</name>
<dbReference type="PATRIC" id="fig|754477.3.peg.1485"/>
<dbReference type="InterPro" id="IPR026265">
    <property type="entry name" value="LptC"/>
</dbReference>
<dbReference type="PANTHER" id="PTHR37481">
    <property type="entry name" value="LIPOPOLYSACCHARIDE EXPORT SYSTEM PROTEIN LPTC"/>
    <property type="match status" value="1"/>
</dbReference>
<gene>
    <name evidence="6" type="ordered locus">Q7C_1505</name>
</gene>
<dbReference type="HOGENOM" id="CLU_1530793_0_0_6"/>
<evidence type="ECO:0000256" key="4">
    <source>
        <dbReference type="ARBA" id="ARBA00022989"/>
    </source>
</evidence>
<evidence type="ECO:0008006" key="8">
    <source>
        <dbReference type="Google" id="ProtNLM"/>
    </source>
</evidence>
<dbReference type="GO" id="GO:0017089">
    <property type="term" value="F:glycolipid transfer activity"/>
    <property type="evidence" value="ECO:0007669"/>
    <property type="project" value="TreeGrafter"/>
</dbReference>
<keyword evidence="7" id="KW-1185">Reference proteome</keyword>
<evidence type="ECO:0000256" key="5">
    <source>
        <dbReference type="ARBA" id="ARBA00023136"/>
    </source>
</evidence>
<reference evidence="6 7" key="1">
    <citation type="journal article" date="2012" name="J. Bacteriol.">
        <title>Complete genome sequences of Methylophaga sp. strain JAM1 and Methylophaga sp. strain JAM7.</title>
        <authorList>
            <person name="Villeneuve C."/>
            <person name="Martineau C."/>
            <person name="Mauffrey F."/>
            <person name="Villemur R."/>
        </authorList>
    </citation>
    <scope>NUCLEOTIDE SEQUENCE [LARGE SCALE GENOMIC DNA]</scope>
    <source>
        <strain evidence="6 7">JAM7</strain>
    </source>
</reference>
<dbReference type="RefSeq" id="WP_014704074.1">
    <property type="nucleotide sequence ID" value="NC_017856.1"/>
</dbReference>
<keyword evidence="5" id="KW-0472">Membrane</keyword>
<sequence precursor="true">MNAIFNLSRLTRLGLLVAVVVSLWLLLASEPEPTTRNTNPVSDERSSDYAMTDFVMTVMDTNGYPQRIIEGREAAHYPDGDRTQIIKPEGLIMHQQKDDWIMQADMADTTGKGEHIVLTGNVIITNKDQPSIQLLTDLMHLDTVNNTAYTDRPVVMRSPNGDTHAVGFHAALQEETINLHSRVRGQYDAPATN</sequence>